<dbReference type="Proteomes" id="UP000004478">
    <property type="component" value="Unassembled WGS sequence"/>
</dbReference>
<accession>K1L2Z4</accession>
<evidence type="ECO:0000313" key="2">
    <source>
        <dbReference type="Proteomes" id="UP000004478"/>
    </source>
</evidence>
<dbReference type="PANTHER" id="PTHR37466:SF1">
    <property type="entry name" value="SLR1628 PROTEIN"/>
    <property type="match status" value="1"/>
</dbReference>
<gene>
    <name evidence="1" type="ORF">B879_00715</name>
</gene>
<evidence type="ECO:0000313" key="1">
    <source>
        <dbReference type="EMBL" id="EKB50735.1"/>
    </source>
</evidence>
<dbReference type="AlphaFoldDB" id="K1L2Z4"/>
<dbReference type="PANTHER" id="PTHR37466">
    <property type="entry name" value="SLR1628 PROTEIN"/>
    <property type="match status" value="1"/>
</dbReference>
<dbReference type="EMBL" id="AMGM01000006">
    <property type="protein sequence ID" value="EKB50735.1"/>
    <property type="molecule type" value="Genomic_DNA"/>
</dbReference>
<keyword evidence="2" id="KW-1185">Reference proteome</keyword>
<organism evidence="1 2">
    <name type="scientific">Cecembia lonarensis (strain CCUG 58316 / KCTC 22772 / LW9)</name>
    <dbReference type="NCBI Taxonomy" id="1225176"/>
    <lineage>
        <taxon>Bacteria</taxon>
        <taxon>Pseudomonadati</taxon>
        <taxon>Bacteroidota</taxon>
        <taxon>Cytophagia</taxon>
        <taxon>Cytophagales</taxon>
        <taxon>Cyclobacteriaceae</taxon>
        <taxon>Cecembia</taxon>
    </lineage>
</organism>
<dbReference type="PATRIC" id="fig|1225176.3.peg.765"/>
<dbReference type="InterPro" id="IPR018714">
    <property type="entry name" value="DUF2237"/>
</dbReference>
<dbReference type="Gene3D" id="3.30.56.110">
    <property type="entry name" value="Protein of unknown function DUF2237"/>
    <property type="match status" value="1"/>
</dbReference>
<comment type="caution">
    <text evidence="1">The sequence shown here is derived from an EMBL/GenBank/DDBJ whole genome shotgun (WGS) entry which is preliminary data.</text>
</comment>
<name>K1L2Z4_CECL9</name>
<dbReference type="Pfam" id="PF09996">
    <property type="entry name" value="DUF2237"/>
    <property type="match status" value="1"/>
</dbReference>
<reference evidence="1 2" key="1">
    <citation type="journal article" date="2012" name="J. Bacteriol.">
        <title>Draft Genome Sequence of Cecembia lonarensis Strain LW9T, Isolated from Lonar Lake, a Haloalkaline Lake in India.</title>
        <authorList>
            <person name="Shivaji S."/>
            <person name="Ara S."/>
            <person name="Singh A."/>
            <person name="Pinnaka A.K."/>
        </authorList>
    </citation>
    <scope>NUCLEOTIDE SEQUENCE [LARGE SCALE GENOMIC DNA]</scope>
    <source>
        <strain evidence="1 2">LW9</strain>
    </source>
</reference>
<protein>
    <recommendedName>
        <fullName evidence="3">DUF2237 domain-containing protein</fullName>
    </recommendedName>
</protein>
<proteinExistence type="predicted"/>
<sequence length="120" mass="13413">MAKNVFGENLIPCSTAPMTGYYRNGCCETGVDDLGTHTVCAVMTREFLEFSLSRGNDLITPRPEYVFPGLNPGDRWCLCASRWVEAYRAGVAPKVILEATHEKTLKHVPLEELVKFAFKD</sequence>
<dbReference type="OrthoDB" id="9792525at2"/>
<evidence type="ECO:0008006" key="3">
    <source>
        <dbReference type="Google" id="ProtNLM"/>
    </source>
</evidence>
<dbReference type="RefSeq" id="WP_009183761.1">
    <property type="nucleotide sequence ID" value="NZ_AMGM01000006.1"/>
</dbReference>